<name>A0A068R152_9GAMM</name>
<protein>
    <submittedName>
        <fullName evidence="1">Uncharacterized protein</fullName>
    </submittedName>
</protein>
<proteinExistence type="predicted"/>
<evidence type="ECO:0000313" key="2">
    <source>
        <dbReference type="Proteomes" id="UP000032735"/>
    </source>
</evidence>
<dbReference type="HOGENOM" id="CLU_3241660_0_0_6"/>
<dbReference type="AlphaFoldDB" id="A0A068R152"/>
<keyword evidence="2" id="KW-1185">Reference proteome</keyword>
<sequence length="43" mass="5166">MPYKNNLIIINEFVLLTGGAGNKMFVMKRYQLLRKKARLQYYK</sequence>
<evidence type="ECO:0000313" key="1">
    <source>
        <dbReference type="EMBL" id="CDG20739.1"/>
    </source>
</evidence>
<organism evidence="1 2">
    <name type="scientific">Xenorhabdus poinarii G6</name>
    <dbReference type="NCBI Taxonomy" id="1354304"/>
    <lineage>
        <taxon>Bacteria</taxon>
        <taxon>Pseudomonadati</taxon>
        <taxon>Pseudomonadota</taxon>
        <taxon>Gammaproteobacteria</taxon>
        <taxon>Enterobacterales</taxon>
        <taxon>Morganellaceae</taxon>
        <taxon>Xenorhabdus</taxon>
    </lineage>
</organism>
<dbReference type="KEGG" id="xpo:XPG1_1084"/>
<dbReference type="Proteomes" id="UP000032735">
    <property type="component" value="Chromosome"/>
</dbReference>
<dbReference type="EMBL" id="FO704551">
    <property type="protein sequence ID" value="CDG20739.1"/>
    <property type="molecule type" value="Genomic_DNA"/>
</dbReference>
<gene>
    <name evidence="1" type="ORF">XPG1_1084</name>
</gene>
<accession>A0A068R152</accession>
<reference evidence="1 2" key="1">
    <citation type="submission" date="2013-07" db="EMBL/GenBank/DDBJ databases">
        <authorList>
            <person name="Genoscope - CEA"/>
        </authorList>
    </citation>
    <scope>NUCLEOTIDE SEQUENCE [LARGE SCALE GENOMIC DNA]</scope>
    <source>
        <strain evidence="1 2">G6</strain>
    </source>
</reference>